<dbReference type="Proteomes" id="UP000094426">
    <property type="component" value="Unassembled WGS sequence"/>
</dbReference>
<comment type="caution">
    <text evidence="1">The sequence shown here is derived from an EMBL/GenBank/DDBJ whole genome shotgun (WGS) entry which is preliminary data.</text>
</comment>
<protein>
    <recommendedName>
        <fullName evidence="3">Peroxide stress protein YaaA</fullName>
    </recommendedName>
</protein>
<evidence type="ECO:0000313" key="1">
    <source>
        <dbReference type="EMBL" id="ODA90792.1"/>
    </source>
</evidence>
<dbReference type="GO" id="GO:0033194">
    <property type="term" value="P:response to hydroperoxide"/>
    <property type="evidence" value="ECO:0007669"/>
    <property type="project" value="TreeGrafter"/>
</dbReference>
<dbReference type="InterPro" id="IPR005583">
    <property type="entry name" value="YaaA"/>
</dbReference>
<gene>
    <name evidence="1" type="ORF">ATY41_08395</name>
</gene>
<dbReference type="OrthoDB" id="3210767at2"/>
<dbReference type="RefSeq" id="WP_011185639.1">
    <property type="nucleotide sequence ID" value="NZ_LNZG01000006.1"/>
</dbReference>
<dbReference type="PANTHER" id="PTHR30283">
    <property type="entry name" value="PEROXIDE STRESS RESPONSE PROTEIN YAAA"/>
    <property type="match status" value="1"/>
</dbReference>
<evidence type="ECO:0008006" key="3">
    <source>
        <dbReference type="Google" id="ProtNLM"/>
    </source>
</evidence>
<name>A0A1E2SLS9_LEIXY</name>
<dbReference type="PANTHER" id="PTHR30283:SF4">
    <property type="entry name" value="PEROXIDE STRESS RESISTANCE PROTEIN YAAA"/>
    <property type="match status" value="1"/>
</dbReference>
<dbReference type="EMBL" id="LNZG01000006">
    <property type="protein sequence ID" value="ODA90792.1"/>
    <property type="molecule type" value="Genomic_DNA"/>
</dbReference>
<reference evidence="1 2" key="1">
    <citation type="submission" date="2015-11" db="EMBL/GenBank/DDBJ databases">
        <authorList>
            <person name="Zhang Y."/>
            <person name="Guo Z."/>
        </authorList>
    </citation>
    <scope>NUCLEOTIDE SEQUENCE [LARGE SCALE GENOMIC DNA]</scope>
    <source>
        <strain evidence="2">gdw1</strain>
    </source>
</reference>
<dbReference type="Pfam" id="PF03883">
    <property type="entry name" value="H2O2_YaaD"/>
    <property type="match status" value="1"/>
</dbReference>
<sequence>MLVLLPPSETKRDGGAPVPLVLDRLGFGALAPIRAAVLADLISLSVDRDTAVKVLKLGPKQAVEVDRNRALESAPTMPALLRYTGVLYDALEADGFTEEQWRFAASAVAIQSALFGVVGAADPIPAYRLSFDSRLSPSLKKRWAEPCAAVLGSHPGLILDLRSEGYAALAPLPLREGAHYVRVLARDESGTVRALNHFNKQAKGLLTRALVEAVADLATTDDLLTWASDEGYTLTRAADGSRDLELIVPDVAGSPGRLRAMLRP</sequence>
<dbReference type="GO" id="GO:0005829">
    <property type="term" value="C:cytosol"/>
    <property type="evidence" value="ECO:0007669"/>
    <property type="project" value="TreeGrafter"/>
</dbReference>
<dbReference type="NCBIfam" id="NF002548">
    <property type="entry name" value="PRK02101.2-6"/>
    <property type="match status" value="1"/>
</dbReference>
<dbReference type="OMA" id="PSYRCSM"/>
<accession>A0A1E2SLS9</accession>
<evidence type="ECO:0000313" key="2">
    <source>
        <dbReference type="Proteomes" id="UP000094426"/>
    </source>
</evidence>
<proteinExistence type="predicted"/>
<dbReference type="AlphaFoldDB" id="A0A1E2SLS9"/>
<organism evidence="1 2">
    <name type="scientific">Leifsonia xyli subsp. xyli</name>
    <dbReference type="NCBI Taxonomy" id="59736"/>
    <lineage>
        <taxon>Bacteria</taxon>
        <taxon>Bacillati</taxon>
        <taxon>Actinomycetota</taxon>
        <taxon>Actinomycetes</taxon>
        <taxon>Micrococcales</taxon>
        <taxon>Microbacteriaceae</taxon>
        <taxon>Leifsonia</taxon>
    </lineage>
</organism>